<evidence type="ECO:0000313" key="4">
    <source>
        <dbReference type="EMBL" id="AMC10939.1"/>
    </source>
</evidence>
<dbReference type="OrthoDB" id="1524711at2"/>
<dbReference type="Gene3D" id="3.30.910.20">
    <property type="entry name" value="Skp domain"/>
    <property type="match status" value="1"/>
</dbReference>
<evidence type="ECO:0008006" key="6">
    <source>
        <dbReference type="Google" id="ProtNLM"/>
    </source>
</evidence>
<dbReference type="PANTHER" id="PTHR35089:SF1">
    <property type="entry name" value="CHAPERONE PROTEIN SKP"/>
    <property type="match status" value="1"/>
</dbReference>
<evidence type="ECO:0000256" key="2">
    <source>
        <dbReference type="ARBA" id="ARBA00022729"/>
    </source>
</evidence>
<proteinExistence type="inferred from homology"/>
<evidence type="ECO:0000313" key="5">
    <source>
        <dbReference type="Proteomes" id="UP000059672"/>
    </source>
</evidence>
<reference evidence="4 5" key="2">
    <citation type="journal article" date="2016" name="Int. J. Syst. Evol. Microbiol.">
        <title>Lutibacter profundi sp. nov., isolated from a deep-sea hydrothermal system on the Arctic Mid-Ocean Ridge and emended description of the genus Lutibacter.</title>
        <authorList>
            <person name="Le Moine Bauer S."/>
            <person name="Roalkvam I."/>
            <person name="Steen I.H."/>
            <person name="Dahle H."/>
        </authorList>
    </citation>
    <scope>NUCLEOTIDE SEQUENCE [LARGE SCALE GENOMIC DNA]</scope>
    <source>
        <strain evidence="4 5">LP1</strain>
    </source>
</reference>
<dbReference type="SMART" id="SM00935">
    <property type="entry name" value="OmpH"/>
    <property type="match status" value="1"/>
</dbReference>
<protein>
    <recommendedName>
        <fullName evidence="6">Molecular chaperone Skp</fullName>
    </recommendedName>
</protein>
<keyword evidence="2" id="KW-0732">Signal</keyword>
<accession>A0A0X8G6I3</accession>
<sequence>MKQFKNLLLIAIITVGFNTAVQAQIKIGHISTDQLLSIMPETKAMNAELEKLSKTYETELKAEQTKLQAKLKKYEAEVKSQTDEVNQQRSAEVQQDQQNLYQASQVAREEINKKRDEKLKPILEKAKKAIDDVAAEQGYTYVLEASTLIVAKGTDLLPAVKAKLGIQ</sequence>
<dbReference type="STRING" id="1622118.Lupro_06620"/>
<dbReference type="GO" id="GO:0051082">
    <property type="term" value="F:unfolded protein binding"/>
    <property type="evidence" value="ECO:0007669"/>
    <property type="project" value="InterPro"/>
</dbReference>
<keyword evidence="3" id="KW-0175">Coiled coil</keyword>
<dbReference type="Pfam" id="PF03938">
    <property type="entry name" value="OmpH"/>
    <property type="match status" value="1"/>
</dbReference>
<comment type="similarity">
    <text evidence="1">Belongs to the Skp family.</text>
</comment>
<dbReference type="SUPFAM" id="SSF111384">
    <property type="entry name" value="OmpH-like"/>
    <property type="match status" value="1"/>
</dbReference>
<dbReference type="Proteomes" id="UP000059672">
    <property type="component" value="Chromosome"/>
</dbReference>
<dbReference type="RefSeq" id="WP_068207668.1">
    <property type="nucleotide sequence ID" value="NZ_CP013355.1"/>
</dbReference>
<evidence type="ECO:0000256" key="1">
    <source>
        <dbReference type="ARBA" id="ARBA00009091"/>
    </source>
</evidence>
<dbReference type="EMBL" id="CP013355">
    <property type="protein sequence ID" value="AMC10939.1"/>
    <property type="molecule type" value="Genomic_DNA"/>
</dbReference>
<reference evidence="5" key="1">
    <citation type="submission" date="2015-12" db="EMBL/GenBank/DDBJ databases">
        <title>Complete genome sequence of Lutibacter profundus strain LP1.</title>
        <authorList>
            <person name="Wissuwa J."/>
            <person name="Le Moine Bauer S."/>
            <person name="Stokke R."/>
            <person name="Dahle H."/>
            <person name="Steen I.H."/>
        </authorList>
    </citation>
    <scope>NUCLEOTIDE SEQUENCE [LARGE SCALE GENOMIC DNA]</scope>
    <source>
        <strain evidence="5">LP1</strain>
    </source>
</reference>
<gene>
    <name evidence="4" type="ORF">Lupro_06620</name>
</gene>
<feature type="coiled-coil region" evidence="3">
    <location>
        <begin position="46"/>
        <end position="91"/>
    </location>
</feature>
<keyword evidence="5" id="KW-1185">Reference proteome</keyword>
<dbReference type="PANTHER" id="PTHR35089">
    <property type="entry name" value="CHAPERONE PROTEIN SKP"/>
    <property type="match status" value="1"/>
</dbReference>
<dbReference type="AlphaFoldDB" id="A0A0X8G6I3"/>
<organism evidence="4 5">
    <name type="scientific">Lutibacter profundi</name>
    <dbReference type="NCBI Taxonomy" id="1622118"/>
    <lineage>
        <taxon>Bacteria</taxon>
        <taxon>Pseudomonadati</taxon>
        <taxon>Bacteroidota</taxon>
        <taxon>Flavobacteriia</taxon>
        <taxon>Flavobacteriales</taxon>
        <taxon>Flavobacteriaceae</taxon>
        <taxon>Lutibacter</taxon>
    </lineage>
</organism>
<evidence type="ECO:0000256" key="3">
    <source>
        <dbReference type="SAM" id="Coils"/>
    </source>
</evidence>
<dbReference type="GO" id="GO:0050821">
    <property type="term" value="P:protein stabilization"/>
    <property type="evidence" value="ECO:0007669"/>
    <property type="project" value="TreeGrafter"/>
</dbReference>
<dbReference type="InterPro" id="IPR024930">
    <property type="entry name" value="Skp_dom_sf"/>
</dbReference>
<dbReference type="KEGG" id="lut:Lupro_06620"/>
<name>A0A0X8G6I3_9FLAO</name>
<dbReference type="InterPro" id="IPR005632">
    <property type="entry name" value="Chaperone_Skp"/>
</dbReference>
<dbReference type="GO" id="GO:0005829">
    <property type="term" value="C:cytosol"/>
    <property type="evidence" value="ECO:0007669"/>
    <property type="project" value="TreeGrafter"/>
</dbReference>